<keyword evidence="1" id="KW-0472">Membrane</keyword>
<evidence type="ECO:0000313" key="2">
    <source>
        <dbReference type="EMBL" id="OGK48316.1"/>
    </source>
</evidence>
<protein>
    <recommendedName>
        <fullName evidence="4">DUF5671 domain-containing protein</fullName>
    </recommendedName>
</protein>
<feature type="transmembrane region" description="Helical" evidence="1">
    <location>
        <begin position="44"/>
        <end position="62"/>
    </location>
</feature>
<sequence>MKKVLGFMIPFTLQHIICCGALLFFLISSGLLLKFSQEGQNRIYLLPALFFAAFLIFLYFYYGRCCKQKGHKTFLDHGILLLIYLLISFVVGIIFMIYVFIPSWIPGYQGGPLLP</sequence>
<accession>A0A1F7IY71</accession>
<keyword evidence="1" id="KW-0812">Transmembrane</keyword>
<dbReference type="EMBL" id="MGAL01000017">
    <property type="protein sequence ID" value="OGK48316.1"/>
    <property type="molecule type" value="Genomic_DNA"/>
</dbReference>
<evidence type="ECO:0000256" key="1">
    <source>
        <dbReference type="SAM" id="Phobius"/>
    </source>
</evidence>
<reference evidence="2 3" key="1">
    <citation type="journal article" date="2016" name="Nat. Commun.">
        <title>Thousands of microbial genomes shed light on interconnected biogeochemical processes in an aquifer system.</title>
        <authorList>
            <person name="Anantharaman K."/>
            <person name="Brown C.T."/>
            <person name="Hug L.A."/>
            <person name="Sharon I."/>
            <person name="Castelle C.J."/>
            <person name="Probst A.J."/>
            <person name="Thomas B.C."/>
            <person name="Singh A."/>
            <person name="Wilkins M.J."/>
            <person name="Karaoz U."/>
            <person name="Brodie E.L."/>
            <person name="Williams K.H."/>
            <person name="Hubbard S.S."/>
            <person name="Banfield J.F."/>
        </authorList>
    </citation>
    <scope>NUCLEOTIDE SEQUENCE [LARGE SCALE GENOMIC DNA]</scope>
</reference>
<gene>
    <name evidence="2" type="ORF">A3A93_01600</name>
</gene>
<dbReference type="AlphaFoldDB" id="A0A1F7IY71"/>
<dbReference type="Proteomes" id="UP000177141">
    <property type="component" value="Unassembled WGS sequence"/>
</dbReference>
<name>A0A1F7IY71_9BACT</name>
<evidence type="ECO:0008006" key="4">
    <source>
        <dbReference type="Google" id="ProtNLM"/>
    </source>
</evidence>
<organism evidence="2 3">
    <name type="scientific">Candidatus Roizmanbacteria bacterium RIFCSPLOWO2_01_FULL_38_12</name>
    <dbReference type="NCBI Taxonomy" id="1802061"/>
    <lineage>
        <taxon>Bacteria</taxon>
        <taxon>Candidatus Roizmaniibacteriota</taxon>
    </lineage>
</organism>
<feature type="transmembrane region" description="Helical" evidence="1">
    <location>
        <begin position="12"/>
        <end position="32"/>
    </location>
</feature>
<keyword evidence="1" id="KW-1133">Transmembrane helix</keyword>
<evidence type="ECO:0000313" key="3">
    <source>
        <dbReference type="Proteomes" id="UP000177141"/>
    </source>
</evidence>
<comment type="caution">
    <text evidence="2">The sequence shown here is derived from an EMBL/GenBank/DDBJ whole genome shotgun (WGS) entry which is preliminary data.</text>
</comment>
<dbReference type="STRING" id="1802061.A3A93_01600"/>
<proteinExistence type="predicted"/>
<feature type="transmembrane region" description="Helical" evidence="1">
    <location>
        <begin position="74"/>
        <end position="101"/>
    </location>
</feature>